<dbReference type="Pfam" id="PF10531">
    <property type="entry name" value="SLBB"/>
    <property type="match status" value="1"/>
</dbReference>
<evidence type="ECO:0000259" key="3">
    <source>
        <dbReference type="Pfam" id="PF02563"/>
    </source>
</evidence>
<feature type="chain" id="PRO_5040789711" evidence="2">
    <location>
        <begin position="21"/>
        <end position="189"/>
    </location>
</feature>
<dbReference type="Gene3D" id="3.30.1950.10">
    <property type="entry name" value="wza like domain"/>
    <property type="match status" value="1"/>
</dbReference>
<comment type="caution">
    <text evidence="5">The sequence shown here is derived from an EMBL/GenBank/DDBJ whole genome shotgun (WGS) entry which is preliminary data.</text>
</comment>
<proteinExistence type="predicted"/>
<reference evidence="5" key="2">
    <citation type="submission" date="2023-01" db="EMBL/GenBank/DDBJ databases">
        <authorList>
            <person name="Sun Q."/>
            <person name="Evtushenko L."/>
        </authorList>
    </citation>
    <scope>NUCLEOTIDE SEQUENCE</scope>
    <source>
        <strain evidence="5">VKM B-2748</strain>
    </source>
</reference>
<dbReference type="PROSITE" id="PS51257">
    <property type="entry name" value="PROKAR_LIPOPROTEIN"/>
    <property type="match status" value="1"/>
</dbReference>
<name>A0A9W6JQR5_9HYPH</name>
<dbReference type="InterPro" id="IPR049712">
    <property type="entry name" value="Poly_export"/>
</dbReference>
<evidence type="ECO:0000256" key="1">
    <source>
        <dbReference type="ARBA" id="ARBA00022729"/>
    </source>
</evidence>
<keyword evidence="1 2" id="KW-0732">Signal</keyword>
<feature type="signal peptide" evidence="2">
    <location>
        <begin position="1"/>
        <end position="20"/>
    </location>
</feature>
<dbReference type="InterPro" id="IPR003715">
    <property type="entry name" value="Poly_export_N"/>
</dbReference>
<feature type="domain" description="Soluble ligand binding" evidence="4">
    <location>
        <begin position="116"/>
        <end position="164"/>
    </location>
</feature>
<dbReference type="EMBL" id="BSFL01000003">
    <property type="protein sequence ID" value="GLK80841.1"/>
    <property type="molecule type" value="Genomic_DNA"/>
</dbReference>
<sequence length="189" mass="20736">MGFDMPRVCLAFLAFALALAGCAGPRAVPPPLAAAFDEPYVLATGDRLRINVFGQPNLSNSYTVEADGRIAMPLVGRYEVVNKTPDQVRTGLEAKLKTGFLRDPNVSVEIEGYRPFYILGEVNNAGQYPYVVGMTAQNAVAIASGFSPRAVKDRVELTRRHGDRVYKAEVPLTYPVRPGDTITVNERWF</sequence>
<dbReference type="Pfam" id="PF02563">
    <property type="entry name" value="Poly_export"/>
    <property type="match status" value="1"/>
</dbReference>
<evidence type="ECO:0000256" key="2">
    <source>
        <dbReference type="SAM" id="SignalP"/>
    </source>
</evidence>
<gene>
    <name evidence="5" type="primary">gumB</name>
    <name evidence="5" type="ORF">GCM10008174_25820</name>
</gene>
<keyword evidence="6" id="KW-1185">Reference proteome</keyword>
<dbReference type="GO" id="GO:0015159">
    <property type="term" value="F:polysaccharide transmembrane transporter activity"/>
    <property type="evidence" value="ECO:0007669"/>
    <property type="project" value="InterPro"/>
</dbReference>
<organism evidence="5 6">
    <name type="scientific">Methylopila turkensis</name>
    <dbReference type="NCBI Taxonomy" id="1437816"/>
    <lineage>
        <taxon>Bacteria</taxon>
        <taxon>Pseudomonadati</taxon>
        <taxon>Pseudomonadota</taxon>
        <taxon>Alphaproteobacteria</taxon>
        <taxon>Hyphomicrobiales</taxon>
        <taxon>Methylopilaceae</taxon>
        <taxon>Methylopila</taxon>
    </lineage>
</organism>
<accession>A0A9W6JQR5</accession>
<dbReference type="AlphaFoldDB" id="A0A9W6JQR5"/>
<dbReference type="PANTHER" id="PTHR33619:SF3">
    <property type="entry name" value="POLYSACCHARIDE EXPORT PROTEIN GFCE-RELATED"/>
    <property type="match status" value="1"/>
</dbReference>
<evidence type="ECO:0000313" key="5">
    <source>
        <dbReference type="EMBL" id="GLK80841.1"/>
    </source>
</evidence>
<protein>
    <submittedName>
        <fullName evidence="5">Sugar ABC transporter substrate-binding protein</fullName>
    </submittedName>
</protein>
<evidence type="ECO:0000313" key="6">
    <source>
        <dbReference type="Proteomes" id="UP001143309"/>
    </source>
</evidence>
<feature type="domain" description="Polysaccharide export protein N-terminal" evidence="3">
    <location>
        <begin position="37"/>
        <end position="110"/>
    </location>
</feature>
<dbReference type="Proteomes" id="UP001143309">
    <property type="component" value="Unassembled WGS sequence"/>
</dbReference>
<reference evidence="5" key="1">
    <citation type="journal article" date="2014" name="Int. J. Syst. Evol. Microbiol.">
        <title>Complete genome sequence of Corynebacterium casei LMG S-19264T (=DSM 44701T), isolated from a smear-ripened cheese.</title>
        <authorList>
            <consortium name="US DOE Joint Genome Institute (JGI-PGF)"/>
            <person name="Walter F."/>
            <person name="Albersmeier A."/>
            <person name="Kalinowski J."/>
            <person name="Ruckert C."/>
        </authorList>
    </citation>
    <scope>NUCLEOTIDE SEQUENCE</scope>
    <source>
        <strain evidence="5">VKM B-2748</strain>
    </source>
</reference>
<evidence type="ECO:0000259" key="4">
    <source>
        <dbReference type="Pfam" id="PF10531"/>
    </source>
</evidence>
<dbReference type="PANTHER" id="PTHR33619">
    <property type="entry name" value="POLYSACCHARIDE EXPORT PROTEIN GFCE-RELATED"/>
    <property type="match status" value="1"/>
</dbReference>
<dbReference type="InterPro" id="IPR019554">
    <property type="entry name" value="Soluble_ligand-bd"/>
</dbReference>